<dbReference type="GO" id="GO:0016787">
    <property type="term" value="F:hydrolase activity"/>
    <property type="evidence" value="ECO:0007669"/>
    <property type="project" value="UniProtKB-KW"/>
</dbReference>
<dbReference type="PANTHER" id="PTHR21240">
    <property type="entry name" value="2-AMINO-3-CARBOXYLMUCONATE-6-SEMIALDEHYDE DECARBOXYLASE"/>
    <property type="match status" value="1"/>
</dbReference>
<proteinExistence type="predicted"/>
<sequence>MSNRTWDVVDTHVHLNRTAQEGWNARTIEDRWDRGGDLPGLNRYMDEAGVASAWIINAWPTEAMGQAMRGRAPGDLTEDQKATFEERIREKQRERCDRKNRWLTEVSAARPERFAALIGGIDPYFGADWVEDQVVKYHAAGARGVKIISTWGQYYPSDPALERAFAKLEELNMVILAHSGGLDGHVGHAEHDDYAFPTQWRPVLERHPKLKIVMAHLGYLQPLTGYGTEMHDQRVQMARDFENVYFDLSCGFEEGFDEVGVESVRQVGVDRCLWASDWHSHRAVLGLQGVKQSLLSDDEKAAILGENARRVLPL</sequence>
<keyword evidence="1" id="KW-0456">Lyase</keyword>
<evidence type="ECO:0000259" key="2">
    <source>
        <dbReference type="Pfam" id="PF04909"/>
    </source>
</evidence>
<dbReference type="GO" id="GO:0016831">
    <property type="term" value="F:carboxy-lyase activity"/>
    <property type="evidence" value="ECO:0007669"/>
    <property type="project" value="InterPro"/>
</dbReference>
<dbReference type="GO" id="GO:0019748">
    <property type="term" value="P:secondary metabolic process"/>
    <property type="evidence" value="ECO:0007669"/>
    <property type="project" value="TreeGrafter"/>
</dbReference>
<protein>
    <submittedName>
        <fullName evidence="3">Amidohydrolase</fullName>
    </submittedName>
</protein>
<dbReference type="InterPro" id="IPR032466">
    <property type="entry name" value="Metal_Hydrolase"/>
</dbReference>
<comment type="caution">
    <text evidence="3">The sequence shown here is derived from an EMBL/GenBank/DDBJ whole genome shotgun (WGS) entry which is preliminary data.</text>
</comment>
<dbReference type="Proteomes" id="UP000523955">
    <property type="component" value="Unassembled WGS sequence"/>
</dbReference>
<gene>
    <name evidence="3" type="ORF">H5V45_09355</name>
</gene>
<dbReference type="AlphaFoldDB" id="A0A7X0RI83"/>
<keyword evidence="3" id="KW-0378">Hydrolase</keyword>
<organism evidence="3 4">
    <name type="scientific">Nocardioides luti</name>
    <dbReference type="NCBI Taxonomy" id="2761101"/>
    <lineage>
        <taxon>Bacteria</taxon>
        <taxon>Bacillati</taxon>
        <taxon>Actinomycetota</taxon>
        <taxon>Actinomycetes</taxon>
        <taxon>Propionibacteriales</taxon>
        <taxon>Nocardioidaceae</taxon>
        <taxon>Nocardioides</taxon>
    </lineage>
</organism>
<keyword evidence="4" id="KW-1185">Reference proteome</keyword>
<evidence type="ECO:0000256" key="1">
    <source>
        <dbReference type="ARBA" id="ARBA00023239"/>
    </source>
</evidence>
<evidence type="ECO:0000313" key="3">
    <source>
        <dbReference type="EMBL" id="MBB6627529.1"/>
    </source>
</evidence>
<dbReference type="SUPFAM" id="SSF51556">
    <property type="entry name" value="Metallo-dependent hydrolases"/>
    <property type="match status" value="1"/>
</dbReference>
<reference evidence="3 4" key="1">
    <citation type="submission" date="2020-08" db="EMBL/GenBank/DDBJ databases">
        <authorList>
            <person name="Seo M.-J."/>
        </authorList>
    </citation>
    <scope>NUCLEOTIDE SEQUENCE [LARGE SCALE GENOMIC DNA]</scope>
    <source>
        <strain evidence="3 4">KIGAM211</strain>
    </source>
</reference>
<name>A0A7X0RI83_9ACTN</name>
<accession>A0A7X0RI83</accession>
<feature type="domain" description="Amidohydrolase-related" evidence="2">
    <location>
        <begin position="9"/>
        <end position="314"/>
    </location>
</feature>
<dbReference type="PANTHER" id="PTHR21240:SF28">
    <property type="entry name" value="ISO-OROTATE DECARBOXYLASE (EUROFUNG)"/>
    <property type="match status" value="1"/>
</dbReference>
<dbReference type="EMBL" id="JACKXE010000001">
    <property type="protein sequence ID" value="MBB6627529.1"/>
    <property type="molecule type" value="Genomic_DNA"/>
</dbReference>
<dbReference type="Pfam" id="PF04909">
    <property type="entry name" value="Amidohydro_2"/>
    <property type="match status" value="1"/>
</dbReference>
<dbReference type="RefSeq" id="WP_185252677.1">
    <property type="nucleotide sequence ID" value="NZ_JACKXE010000001.1"/>
</dbReference>
<dbReference type="InterPro" id="IPR032465">
    <property type="entry name" value="ACMSD"/>
</dbReference>
<evidence type="ECO:0000313" key="4">
    <source>
        <dbReference type="Proteomes" id="UP000523955"/>
    </source>
</evidence>
<dbReference type="Gene3D" id="3.20.20.140">
    <property type="entry name" value="Metal-dependent hydrolases"/>
    <property type="match status" value="1"/>
</dbReference>
<dbReference type="GO" id="GO:0005737">
    <property type="term" value="C:cytoplasm"/>
    <property type="evidence" value="ECO:0007669"/>
    <property type="project" value="TreeGrafter"/>
</dbReference>
<dbReference type="InterPro" id="IPR006680">
    <property type="entry name" value="Amidohydro-rel"/>
</dbReference>